<comment type="cofactor">
    <cofactor evidence="1">
        <name>Mg(2+)</name>
        <dbReference type="ChEBI" id="CHEBI:18420"/>
    </cofactor>
</comment>
<organism evidence="11 12">
    <name type="scientific">Collybiopsis luxurians FD-317 M1</name>
    <dbReference type="NCBI Taxonomy" id="944289"/>
    <lineage>
        <taxon>Eukaryota</taxon>
        <taxon>Fungi</taxon>
        <taxon>Dikarya</taxon>
        <taxon>Basidiomycota</taxon>
        <taxon>Agaricomycotina</taxon>
        <taxon>Agaricomycetes</taxon>
        <taxon>Agaricomycetidae</taxon>
        <taxon>Agaricales</taxon>
        <taxon>Marasmiineae</taxon>
        <taxon>Omphalotaceae</taxon>
        <taxon>Collybiopsis</taxon>
        <taxon>Collybiopsis luxurians</taxon>
    </lineage>
</organism>
<dbReference type="GO" id="GO:0046872">
    <property type="term" value="F:metal ion binding"/>
    <property type="evidence" value="ECO:0007669"/>
    <property type="project" value="UniProtKB-KW"/>
</dbReference>
<dbReference type="GO" id="GO:0005777">
    <property type="term" value="C:peroxisome"/>
    <property type="evidence" value="ECO:0007669"/>
    <property type="project" value="TreeGrafter"/>
</dbReference>
<dbReference type="PROSITE" id="PS51462">
    <property type="entry name" value="NUDIX"/>
    <property type="match status" value="1"/>
</dbReference>
<evidence type="ECO:0000259" key="10">
    <source>
        <dbReference type="PROSITE" id="PS51462"/>
    </source>
</evidence>
<evidence type="ECO:0000256" key="9">
    <source>
        <dbReference type="ARBA" id="ARBA00023679"/>
    </source>
</evidence>
<dbReference type="SUPFAM" id="SSF55811">
    <property type="entry name" value="Nudix"/>
    <property type="match status" value="1"/>
</dbReference>
<feature type="domain" description="Nudix hydrolase" evidence="10">
    <location>
        <begin position="251"/>
        <end position="378"/>
    </location>
</feature>
<dbReference type="GO" id="GO:0035529">
    <property type="term" value="F:NADH pyrophosphatase activity"/>
    <property type="evidence" value="ECO:0007669"/>
    <property type="project" value="TreeGrafter"/>
</dbReference>
<name>A0A0D0BC04_9AGAR</name>
<dbReference type="HOGENOM" id="CLU_037162_0_2_1"/>
<accession>A0A0D0BC04</accession>
<dbReference type="Pfam" id="PF00293">
    <property type="entry name" value="NUDIX"/>
    <property type="match status" value="1"/>
</dbReference>
<comment type="similarity">
    <text evidence="3">Belongs to the Nudix hydrolase family. NudC subfamily.</text>
</comment>
<gene>
    <name evidence="11" type="ORF">GYMLUDRAFT_43316</name>
</gene>
<dbReference type="Proteomes" id="UP000053593">
    <property type="component" value="Unassembled WGS sequence"/>
</dbReference>
<dbReference type="AlphaFoldDB" id="A0A0D0BC04"/>
<dbReference type="InterPro" id="IPR050241">
    <property type="entry name" value="NAD-cap_RNA_hydrolase_NudC"/>
</dbReference>
<evidence type="ECO:0000256" key="2">
    <source>
        <dbReference type="ARBA" id="ARBA00001947"/>
    </source>
</evidence>
<evidence type="ECO:0000256" key="7">
    <source>
        <dbReference type="ARBA" id="ARBA00022842"/>
    </source>
</evidence>
<evidence type="ECO:0000256" key="5">
    <source>
        <dbReference type="ARBA" id="ARBA00022723"/>
    </source>
</evidence>
<dbReference type="EMBL" id="KN834772">
    <property type="protein sequence ID" value="KIK61255.1"/>
    <property type="molecule type" value="Genomic_DNA"/>
</dbReference>
<sequence>MTEQRTMIFSGSPLNRLSWLRTSPVFLNAIIASPDARWLLFKSGNPLSTNTGSKSILTFLSTKDVGPFIGEAPRFGQGKVSGSLTKEEQIPATEAVRHRGAPIVFLGLLETATGGTGALPSSEFADPEKALHKVEGTPYFALDVADLDLEDSVIESTLKESEPAKAGTTLDWLNSRTIFANADLFTGAIFAEGRSMVDWNSRNKFCPGCGSRNHSLWGGWKLGCSSLMPWADNTGRKPCPSGKGLHNYMHPRSDPVVIMLTVDQSGDKIFLGQNNSFKGFYSALSGFIEPGETFEDAVKREMWEEAGMKVSDPKYHRGQPWPFPASMMVGFFSRADSTLPVRTDLDNELADARWFTREQVLSVLNHVSGSSMNLNKADEKKEGDPPFTVPPTTALAGVMIRDWAEGRAKFAPVSLN</sequence>
<dbReference type="GO" id="GO:0005829">
    <property type="term" value="C:cytosol"/>
    <property type="evidence" value="ECO:0007669"/>
    <property type="project" value="TreeGrafter"/>
</dbReference>
<keyword evidence="12" id="KW-1185">Reference proteome</keyword>
<evidence type="ECO:0000313" key="11">
    <source>
        <dbReference type="EMBL" id="KIK61255.1"/>
    </source>
</evidence>
<keyword evidence="5" id="KW-0479">Metal-binding</keyword>
<dbReference type="CDD" id="cd03429">
    <property type="entry name" value="NUDIX_NADH_pyrophosphatase_Nudt13"/>
    <property type="match status" value="1"/>
</dbReference>
<dbReference type="PROSITE" id="PS00893">
    <property type="entry name" value="NUDIX_BOX"/>
    <property type="match status" value="1"/>
</dbReference>
<evidence type="ECO:0000256" key="3">
    <source>
        <dbReference type="ARBA" id="ARBA00009595"/>
    </source>
</evidence>
<dbReference type="InterPro" id="IPR049734">
    <property type="entry name" value="NudC-like_C"/>
</dbReference>
<evidence type="ECO:0000313" key="12">
    <source>
        <dbReference type="Proteomes" id="UP000053593"/>
    </source>
</evidence>
<dbReference type="InterPro" id="IPR015797">
    <property type="entry name" value="NUDIX_hydrolase-like_dom_sf"/>
</dbReference>
<dbReference type="GO" id="GO:0019677">
    <property type="term" value="P:NAD+ catabolic process"/>
    <property type="evidence" value="ECO:0007669"/>
    <property type="project" value="TreeGrafter"/>
</dbReference>
<comment type="cofactor">
    <cofactor evidence="2">
        <name>Zn(2+)</name>
        <dbReference type="ChEBI" id="CHEBI:29105"/>
    </cofactor>
</comment>
<evidence type="ECO:0000256" key="1">
    <source>
        <dbReference type="ARBA" id="ARBA00001946"/>
    </source>
</evidence>
<proteinExistence type="inferred from homology"/>
<dbReference type="PANTHER" id="PTHR42904">
    <property type="entry name" value="NUDIX HYDROLASE, NUDC SUBFAMILY"/>
    <property type="match status" value="1"/>
</dbReference>
<dbReference type="InterPro" id="IPR000086">
    <property type="entry name" value="NUDIX_hydrolase_dom"/>
</dbReference>
<keyword evidence="6" id="KW-0378">Hydrolase</keyword>
<dbReference type="Gene3D" id="3.90.79.20">
    <property type="match status" value="1"/>
</dbReference>
<dbReference type="GO" id="GO:0006742">
    <property type="term" value="P:NADP+ catabolic process"/>
    <property type="evidence" value="ECO:0007669"/>
    <property type="project" value="TreeGrafter"/>
</dbReference>
<evidence type="ECO:0000256" key="6">
    <source>
        <dbReference type="ARBA" id="ARBA00022801"/>
    </source>
</evidence>
<dbReference type="EC" id="3.6.1.22" evidence="4"/>
<comment type="catalytic activity">
    <reaction evidence="9">
        <text>a 5'-end NAD(+)-phospho-ribonucleoside in mRNA + H2O = a 5'-end phospho-adenosine-phospho-ribonucleoside in mRNA + beta-nicotinamide D-ribonucleotide + 2 H(+)</text>
        <dbReference type="Rhea" id="RHEA:60876"/>
        <dbReference type="Rhea" id="RHEA-COMP:15698"/>
        <dbReference type="Rhea" id="RHEA-COMP:15719"/>
        <dbReference type="ChEBI" id="CHEBI:14649"/>
        <dbReference type="ChEBI" id="CHEBI:15377"/>
        <dbReference type="ChEBI" id="CHEBI:15378"/>
        <dbReference type="ChEBI" id="CHEBI:144029"/>
        <dbReference type="ChEBI" id="CHEBI:144051"/>
    </reaction>
    <physiologicalReaction direction="left-to-right" evidence="9">
        <dbReference type="Rhea" id="RHEA:60877"/>
    </physiologicalReaction>
</comment>
<protein>
    <recommendedName>
        <fullName evidence="4">NAD(+) diphosphatase</fullName>
        <ecNumber evidence="4">3.6.1.22</ecNumber>
    </recommendedName>
</protein>
<keyword evidence="8" id="KW-0520">NAD</keyword>
<evidence type="ECO:0000256" key="4">
    <source>
        <dbReference type="ARBA" id="ARBA00012381"/>
    </source>
</evidence>
<evidence type="ECO:0000256" key="8">
    <source>
        <dbReference type="ARBA" id="ARBA00023027"/>
    </source>
</evidence>
<keyword evidence="7" id="KW-0460">Magnesium</keyword>
<reference evidence="11 12" key="1">
    <citation type="submission" date="2014-04" db="EMBL/GenBank/DDBJ databases">
        <title>Evolutionary Origins and Diversification of the Mycorrhizal Mutualists.</title>
        <authorList>
            <consortium name="DOE Joint Genome Institute"/>
            <consortium name="Mycorrhizal Genomics Consortium"/>
            <person name="Kohler A."/>
            <person name="Kuo A."/>
            <person name="Nagy L.G."/>
            <person name="Floudas D."/>
            <person name="Copeland A."/>
            <person name="Barry K.W."/>
            <person name="Cichocki N."/>
            <person name="Veneault-Fourrey C."/>
            <person name="LaButti K."/>
            <person name="Lindquist E.A."/>
            <person name="Lipzen A."/>
            <person name="Lundell T."/>
            <person name="Morin E."/>
            <person name="Murat C."/>
            <person name="Riley R."/>
            <person name="Ohm R."/>
            <person name="Sun H."/>
            <person name="Tunlid A."/>
            <person name="Henrissat B."/>
            <person name="Grigoriev I.V."/>
            <person name="Hibbett D.S."/>
            <person name="Martin F."/>
        </authorList>
    </citation>
    <scope>NUCLEOTIDE SEQUENCE [LARGE SCALE GENOMIC DNA]</scope>
    <source>
        <strain evidence="11 12">FD-317 M1</strain>
    </source>
</reference>
<dbReference type="Gene3D" id="3.90.79.10">
    <property type="entry name" value="Nucleoside Triphosphate Pyrophosphohydrolase"/>
    <property type="match status" value="1"/>
</dbReference>
<dbReference type="PANTHER" id="PTHR42904:SF6">
    <property type="entry name" value="NAD-CAPPED RNA HYDROLASE NUDT12"/>
    <property type="match status" value="1"/>
</dbReference>
<dbReference type="OrthoDB" id="10249612at2759"/>
<dbReference type="InterPro" id="IPR020084">
    <property type="entry name" value="NUDIX_hydrolase_CS"/>
</dbReference>